<dbReference type="InterPro" id="IPR050278">
    <property type="entry name" value="Serine_Prot_S9B/DPPIV"/>
</dbReference>
<dbReference type="Proteomes" id="UP000184420">
    <property type="component" value="Unassembled WGS sequence"/>
</dbReference>
<protein>
    <submittedName>
        <fullName evidence="4">Dipeptidyl-peptidase IV Serine peptidase. MEROPS family S09B</fullName>
    </submittedName>
</protein>
<dbReference type="OrthoDB" id="9812921at2"/>
<feature type="chain" id="PRO_5013314344" evidence="1">
    <location>
        <begin position="22"/>
        <end position="699"/>
    </location>
</feature>
<dbReference type="SUPFAM" id="SSF53474">
    <property type="entry name" value="alpha/beta-Hydrolases"/>
    <property type="match status" value="1"/>
</dbReference>
<dbReference type="STRING" id="1419482.SAMN05444266_102503"/>
<dbReference type="AlphaFoldDB" id="A0A1M6YVK3"/>
<feature type="domain" description="Dipeptidylpeptidase IV N-terminal" evidence="3">
    <location>
        <begin position="101"/>
        <end position="413"/>
    </location>
</feature>
<accession>A0A1M6YVK3</accession>
<dbReference type="Pfam" id="PF00326">
    <property type="entry name" value="Peptidase_S9"/>
    <property type="match status" value="1"/>
</dbReference>
<dbReference type="Gene3D" id="3.40.50.1820">
    <property type="entry name" value="alpha/beta hydrolase"/>
    <property type="match status" value="1"/>
</dbReference>
<dbReference type="GO" id="GO:0008236">
    <property type="term" value="F:serine-type peptidase activity"/>
    <property type="evidence" value="ECO:0007669"/>
    <property type="project" value="InterPro"/>
</dbReference>
<dbReference type="RefSeq" id="WP_073079332.1">
    <property type="nucleotide sequence ID" value="NZ_FRBL01000002.1"/>
</dbReference>
<organism evidence="4 5">
    <name type="scientific">Chitinophaga jiangningensis</name>
    <dbReference type="NCBI Taxonomy" id="1419482"/>
    <lineage>
        <taxon>Bacteria</taxon>
        <taxon>Pseudomonadati</taxon>
        <taxon>Bacteroidota</taxon>
        <taxon>Chitinophagia</taxon>
        <taxon>Chitinophagales</taxon>
        <taxon>Chitinophagaceae</taxon>
        <taxon>Chitinophaga</taxon>
    </lineage>
</organism>
<gene>
    <name evidence="4" type="ORF">SAMN05444266_102503</name>
</gene>
<feature type="signal peptide" evidence="1">
    <location>
        <begin position="1"/>
        <end position="21"/>
    </location>
</feature>
<dbReference type="InterPro" id="IPR001375">
    <property type="entry name" value="Peptidase_S9_cat"/>
</dbReference>
<dbReference type="GO" id="GO:0006508">
    <property type="term" value="P:proteolysis"/>
    <property type="evidence" value="ECO:0007669"/>
    <property type="project" value="InterPro"/>
</dbReference>
<evidence type="ECO:0000259" key="2">
    <source>
        <dbReference type="Pfam" id="PF00326"/>
    </source>
</evidence>
<evidence type="ECO:0000259" key="3">
    <source>
        <dbReference type="Pfam" id="PF00930"/>
    </source>
</evidence>
<keyword evidence="1" id="KW-0732">Signal</keyword>
<reference evidence="4 5" key="1">
    <citation type="submission" date="2016-11" db="EMBL/GenBank/DDBJ databases">
        <authorList>
            <person name="Jaros S."/>
            <person name="Januszkiewicz K."/>
            <person name="Wedrychowicz H."/>
        </authorList>
    </citation>
    <scope>NUCLEOTIDE SEQUENCE [LARGE SCALE GENOMIC DNA]</scope>
    <source>
        <strain evidence="4 5">DSM 27406</strain>
    </source>
</reference>
<feature type="domain" description="Peptidase S9 prolyl oligopeptidase catalytic" evidence="2">
    <location>
        <begin position="497"/>
        <end position="692"/>
    </location>
</feature>
<dbReference type="Pfam" id="PF00930">
    <property type="entry name" value="DPPIV_N"/>
    <property type="match status" value="1"/>
</dbReference>
<evidence type="ECO:0000313" key="4">
    <source>
        <dbReference type="EMBL" id="SHL22135.1"/>
    </source>
</evidence>
<dbReference type="SUPFAM" id="SSF82171">
    <property type="entry name" value="DPP6 N-terminal domain-like"/>
    <property type="match status" value="1"/>
</dbReference>
<dbReference type="PANTHER" id="PTHR11731">
    <property type="entry name" value="PROTEASE FAMILY S9B,C DIPEPTIDYL-PEPTIDASE IV-RELATED"/>
    <property type="match status" value="1"/>
</dbReference>
<name>A0A1M6YVK3_9BACT</name>
<dbReference type="EMBL" id="FRBL01000002">
    <property type="protein sequence ID" value="SHL22135.1"/>
    <property type="molecule type" value="Genomic_DNA"/>
</dbReference>
<dbReference type="Gene3D" id="2.140.10.30">
    <property type="entry name" value="Dipeptidylpeptidase IV, N-terminal domain"/>
    <property type="match status" value="1"/>
</dbReference>
<dbReference type="InterPro" id="IPR002469">
    <property type="entry name" value="Peptidase_S9B_N"/>
</dbReference>
<proteinExistence type="predicted"/>
<dbReference type="GO" id="GO:0008239">
    <property type="term" value="F:dipeptidyl-peptidase activity"/>
    <property type="evidence" value="ECO:0007669"/>
    <property type="project" value="TreeGrafter"/>
</dbReference>
<evidence type="ECO:0000313" key="5">
    <source>
        <dbReference type="Proteomes" id="UP000184420"/>
    </source>
</evidence>
<dbReference type="InterPro" id="IPR029058">
    <property type="entry name" value="AB_hydrolase_fold"/>
</dbReference>
<dbReference type="PANTHER" id="PTHR11731:SF193">
    <property type="entry name" value="DIPEPTIDYL PEPTIDASE 9"/>
    <property type="match status" value="1"/>
</dbReference>
<sequence length="699" mass="79316">MQTLRKGLLAAGMLISSSAMAQQNGKDYVRPLPVLDSWTDSQHFILSKRNEKNRITYVKVNAATGQEVADTSYRPKPKQPAAKLLVKDHDIFLQQGSLRKQLTHDSIPETTPVFSPDSSRIAFIRQNDLYTLELATGKETRLTFDGTAMLMNGKASWVYMEEILGRQYDGRAFWWSPDSKSIAYFQTDDSQVPEYTITDAGSGYHGYVEKQRYPQPGDPNPAVKIGIVAATGGNTTWADFNPAVDQYFGTPVWNPDSKTVLVQWLNRDQNNYQLFAINRDNGSKKLLYNETQPTWISLDEEDRITFLNGGKQFIFISDKSGYRHLYLHNADGTLKSQLTSGNFVVKNIQYIDEKKKVVYFSCNKDGLNRQDLYRVDFAGKNLKRLTFGPYNHKVSFSPDGSYFTTQYSNSATPDRLALVTNEGKVISQLGDSKGPDFNDEVASCMRTIYVKSADGKFDLPIHLSLPKNFEAGKKYPLVLAIYGGPASANVYDEFINPKYGSNDGIIHASIDHRGCYEFGKVGQNYMYRNLAYWALQDYIQGLKWLIDNVQVDPEKVCISGYSFGGYMTCYALTYGADYFKYGIAGGSVVDWRMYDTHYTERYMDTPAQNPEGYQQSSVLTYTDKLKGKLLLIHGVKDDNVHINNTLSLVDKLERENNTHFELMLYPGNRHAVISDKLSHYNEVMKTFIDKYLLNKTNEK</sequence>
<keyword evidence="5" id="KW-1185">Reference proteome</keyword>
<evidence type="ECO:0000256" key="1">
    <source>
        <dbReference type="SAM" id="SignalP"/>
    </source>
</evidence>